<sequence>MSYNINGVPIVANVGTLALYNGVTDPNGWLLCDGNPRDNTNNIYGKLINAGIVNQNSYTTAMSLHIDNTTNNIGAGWSLIGLSGDGNTMVLNGKYLTTNACLSYSILFTPYNTIPTAFACTTCSISDNGKTIIMNGYQSTNQGATWITNLCSKFSAISSDGKTILMDSGTSTYLLLSTDGGTTYNQISGLSTGTNNLPTTVTATIYGVCMSSNASVMAATFGATYQLYLSVNSGNTWSVVSTLTSSFFLTMSGNGQALAYRNGSTIYFSTNQGNSWPAGGTISGVFGSNNQITISSDGTKAFSSFNYFYYTGTGNWSVYKLGSNNGYSDQAFNYTYFGCAATPSFSVIYGSSGQYGGNLVLSYNLAKNWYFTGFYNQYYLPSAFNWGGINGISMSSNGNTILVSNYYTPNNINTGSWKSTDGGNTFSRLRVPQIYQYQIQGGNGVSGNEQVIFVKQYLSTDAGTTYVDTARPANALVVLSYTGSVIYADGNTSTDMGKTWNSYTNYPAVAMSDDATTMIGGNTVLYLSNNYGKNWTPISGSSSVNSGNGLPTSNFSGNVRVAISSNGTVMAFGVVGSTGSLYVSVNSGTSWTNLSGMSGLPIPINKYWIAVSVSGDGTKIFACTNGISYLSTDTAATFTTINTNTPLYSGLPQACTAAYMCRNGNNFVMCTSGTSGVYKSNNGLLWWTLQNSSYAGSADFAGAPVILNSGFKNWQTYSISGNGNYALAGTNGSVLYVSNDSEKSFLPMNANGNLQNAKNWKGTAISSTGQYMLAVASADNVYYSNFYGIYWYQLSGISGGVNQYYSTTGLPTTTSSWNVCAMDGTGTFMLAGINSGSLYLSTNSGTNWLTISGAANSFGLPTGASAWSTCAISKNASYMLAGINSGSLYLSSNSGTNWLTISGAANSLGLPTVASAWSTVSINSTGTSMIAGINSGSLFLSTNSGNNWSTISGISNTLGLPTTASAWTCSAINDSGLIIYVGINLGLLYYSVDGGKVWTNTGPFLATSGKWQTIAMNGSGTSIAAAEFGGYVYNITSSLQTNKYTPFNLNTVTSTDLTTLRYIIKY</sequence>
<dbReference type="GO" id="GO:0010411">
    <property type="term" value="P:xyloglucan metabolic process"/>
    <property type="evidence" value="ECO:0007669"/>
    <property type="project" value="TreeGrafter"/>
</dbReference>
<organism evidence="1">
    <name type="scientific">viral metagenome</name>
    <dbReference type="NCBI Taxonomy" id="1070528"/>
    <lineage>
        <taxon>unclassified sequences</taxon>
        <taxon>metagenomes</taxon>
        <taxon>organismal metagenomes</taxon>
    </lineage>
</organism>
<dbReference type="InterPro" id="IPR052025">
    <property type="entry name" value="Xyloglucanase_GH74"/>
</dbReference>
<accession>A0A6C0JH80</accession>
<reference evidence="1" key="1">
    <citation type="journal article" date="2020" name="Nature">
        <title>Giant virus diversity and host interactions through global metagenomics.</title>
        <authorList>
            <person name="Schulz F."/>
            <person name="Roux S."/>
            <person name="Paez-Espino D."/>
            <person name="Jungbluth S."/>
            <person name="Walsh D.A."/>
            <person name="Denef V.J."/>
            <person name="McMahon K.D."/>
            <person name="Konstantinidis K.T."/>
            <person name="Eloe-Fadrosh E.A."/>
            <person name="Kyrpides N.C."/>
            <person name="Woyke T."/>
        </authorList>
    </citation>
    <scope>NUCLEOTIDE SEQUENCE</scope>
    <source>
        <strain evidence="1">GVMAG-M-3300027708-5</strain>
    </source>
</reference>
<dbReference type="PANTHER" id="PTHR43739:SF5">
    <property type="entry name" value="EXO-ALPHA-SIALIDASE"/>
    <property type="match status" value="1"/>
</dbReference>
<dbReference type="PANTHER" id="PTHR43739">
    <property type="entry name" value="XYLOGLUCANASE (EUROFUNG)"/>
    <property type="match status" value="1"/>
</dbReference>
<name>A0A6C0JH80_9ZZZZ</name>
<proteinExistence type="predicted"/>
<evidence type="ECO:0000313" key="1">
    <source>
        <dbReference type="EMBL" id="QHU05002.1"/>
    </source>
</evidence>
<dbReference type="AlphaFoldDB" id="A0A6C0JH80"/>
<dbReference type="SUPFAM" id="SSF110296">
    <property type="entry name" value="Oligoxyloglucan reducing end-specific cellobiohydrolase"/>
    <property type="match status" value="3"/>
</dbReference>
<dbReference type="InterPro" id="IPR015943">
    <property type="entry name" value="WD40/YVTN_repeat-like_dom_sf"/>
</dbReference>
<protein>
    <submittedName>
        <fullName evidence="1">Uncharacterized protein</fullName>
    </submittedName>
</protein>
<dbReference type="EMBL" id="MN740406">
    <property type="protein sequence ID" value="QHU05002.1"/>
    <property type="molecule type" value="Genomic_DNA"/>
</dbReference>
<dbReference type="Gene3D" id="2.130.10.10">
    <property type="entry name" value="YVTN repeat-like/Quinoprotein amine dehydrogenase"/>
    <property type="match status" value="4"/>
</dbReference>